<name>A0A2K3KLH0_TRIPR</name>
<gene>
    <name evidence="1" type="ORF">L195_g055450</name>
</gene>
<protein>
    <submittedName>
        <fullName evidence="1">Uncharacterized protein</fullName>
    </submittedName>
</protein>
<proteinExistence type="predicted"/>
<organism evidence="1 2">
    <name type="scientific">Trifolium pratense</name>
    <name type="common">Red clover</name>
    <dbReference type="NCBI Taxonomy" id="57577"/>
    <lineage>
        <taxon>Eukaryota</taxon>
        <taxon>Viridiplantae</taxon>
        <taxon>Streptophyta</taxon>
        <taxon>Embryophyta</taxon>
        <taxon>Tracheophyta</taxon>
        <taxon>Spermatophyta</taxon>
        <taxon>Magnoliopsida</taxon>
        <taxon>eudicotyledons</taxon>
        <taxon>Gunneridae</taxon>
        <taxon>Pentapetalae</taxon>
        <taxon>rosids</taxon>
        <taxon>fabids</taxon>
        <taxon>Fabales</taxon>
        <taxon>Fabaceae</taxon>
        <taxon>Papilionoideae</taxon>
        <taxon>50 kb inversion clade</taxon>
        <taxon>NPAAA clade</taxon>
        <taxon>Hologalegina</taxon>
        <taxon>IRL clade</taxon>
        <taxon>Trifolieae</taxon>
        <taxon>Trifolium</taxon>
    </lineage>
</organism>
<feature type="non-terminal residue" evidence="1">
    <location>
        <position position="72"/>
    </location>
</feature>
<evidence type="ECO:0000313" key="1">
    <source>
        <dbReference type="EMBL" id="PNX67109.1"/>
    </source>
</evidence>
<comment type="caution">
    <text evidence="1">The sequence shown here is derived from an EMBL/GenBank/DDBJ whole genome shotgun (WGS) entry which is preliminary data.</text>
</comment>
<reference evidence="1 2" key="1">
    <citation type="journal article" date="2014" name="Am. J. Bot.">
        <title>Genome assembly and annotation for red clover (Trifolium pratense; Fabaceae).</title>
        <authorList>
            <person name="Istvanek J."/>
            <person name="Jaros M."/>
            <person name="Krenek A."/>
            <person name="Repkova J."/>
        </authorList>
    </citation>
    <scope>NUCLEOTIDE SEQUENCE [LARGE SCALE GENOMIC DNA]</scope>
    <source>
        <strain evidence="2">cv. Tatra</strain>
        <tissue evidence="1">Young leaves</tissue>
    </source>
</reference>
<dbReference type="EMBL" id="ASHM01101046">
    <property type="protein sequence ID" value="PNX67109.1"/>
    <property type="molecule type" value="Genomic_DNA"/>
</dbReference>
<sequence length="72" mass="8206">MLKPLCLRQFHMMHQDATSLKMIGLAKLCDGLYYLQDPSCPSIPISFSATRVHSVNTTSLNVPNSHFDIWHF</sequence>
<evidence type="ECO:0000313" key="2">
    <source>
        <dbReference type="Proteomes" id="UP000236291"/>
    </source>
</evidence>
<dbReference type="AlphaFoldDB" id="A0A2K3KLH0"/>
<dbReference type="Proteomes" id="UP000236291">
    <property type="component" value="Unassembled WGS sequence"/>
</dbReference>
<reference evidence="1 2" key="2">
    <citation type="journal article" date="2017" name="Front. Plant Sci.">
        <title>Gene Classification and Mining of Molecular Markers Useful in Red Clover (Trifolium pratense) Breeding.</title>
        <authorList>
            <person name="Istvanek J."/>
            <person name="Dluhosova J."/>
            <person name="Dluhos P."/>
            <person name="Patkova L."/>
            <person name="Nedelnik J."/>
            <person name="Repkova J."/>
        </authorList>
    </citation>
    <scope>NUCLEOTIDE SEQUENCE [LARGE SCALE GENOMIC DNA]</scope>
    <source>
        <strain evidence="2">cv. Tatra</strain>
        <tissue evidence="1">Young leaves</tissue>
    </source>
</reference>
<accession>A0A2K3KLH0</accession>